<dbReference type="Gene3D" id="2.30.110.50">
    <property type="match status" value="1"/>
</dbReference>
<evidence type="ECO:0000313" key="6">
    <source>
        <dbReference type="Proteomes" id="UP001151081"/>
    </source>
</evidence>
<dbReference type="InterPro" id="IPR054030">
    <property type="entry name" value="Gp5_Vgr_C"/>
</dbReference>
<organism evidence="5 6">
    <name type="scientific">Polyangium jinanense</name>
    <dbReference type="NCBI Taxonomy" id="2829994"/>
    <lineage>
        <taxon>Bacteria</taxon>
        <taxon>Pseudomonadati</taxon>
        <taxon>Myxococcota</taxon>
        <taxon>Polyangia</taxon>
        <taxon>Polyangiales</taxon>
        <taxon>Polyangiaceae</taxon>
        <taxon>Polyangium</taxon>
    </lineage>
</organism>
<evidence type="ECO:0000256" key="2">
    <source>
        <dbReference type="SAM" id="MobiDB-lite"/>
    </source>
</evidence>
<gene>
    <name evidence="5" type="primary">tssI</name>
    <name evidence="5" type="ORF">KEG57_45910</name>
</gene>
<dbReference type="Gene3D" id="1.10.530.10">
    <property type="match status" value="1"/>
</dbReference>
<sequence>MSNVKISLESGEHLDVRSFAVHEALGASFQIDVIALGDDDVDLKKISGRPASFGLVGHGGPRIWTGVCARIAQTEVESDGLSTYALRIVPAFWLLTHRRNHRVYKHASVPQIVKKVLKEWHLPFEFRIDEDDYPKREFKVQYGETDHDFVRRLLVDAGISFFFTTPEGEKETKMILTDAPTTSEPREKALPFVRSSSLAEKSEHITDVSIGHDVRPGRAVVRDFDFRRPTFPLAGAHSADDDGPDSLLEEYFFLPGSSHVAGDGDGSTPVGDAEGNYRHNEKEATKKAQRHVEAMRGAASRISFSTSATDVGPGTVFSMKGHPHRDLKNGKKLLVLSSFISGEVDDDWHAGGEAISAEKPYRPLLTATSHGDAHRSGEDGAFKPLSKASKPRIHGVQSAVVVGPPGEDIHCDEHGRVRLQFPWDREAKGDEKGSCWVRVSQAWAGPGFGMVTLPRVGQEVLVAFLDGDPDLPVVVGRLFGTISPVPYSIPEHKTRTTLKSSSKNGGNEITFDDKADGELFYVEATKDLHKVVQEDELEETKGNRHVTVEGDLILSAKGNVIIQAGKELVVKGGPKIQLNPPVEVPAGRKPKKLGGHGPKKHAKHDPHETKHEHAKREHEPPKHEKEKEHPKRDHDKEHHGKSKAAKQNELLGKMNPGPAGKYHQIAAARKAKAEHYKELAKKIGERYDIPPALALAWMNRESAFGEFLDANGYSKFDGMGFGLFQVDKRYHTPKGGPSDWHHIDQAMDIYKGYIGQIKDKHPGWSEEEYLAAGLVAYNSGPSNAQTRPSSTAAWAQLDNGTAHDDYSRDVWAEAQWYSKNLKW</sequence>
<dbReference type="Pfam" id="PF05954">
    <property type="entry name" value="Phage_GPD"/>
    <property type="match status" value="1"/>
</dbReference>
<dbReference type="InterPro" id="IPR023346">
    <property type="entry name" value="Lysozyme-like_dom_sf"/>
</dbReference>
<comment type="caution">
    <text evidence="5">The sequence shown here is derived from an EMBL/GenBank/DDBJ whole genome shotgun (WGS) entry which is preliminary data.</text>
</comment>
<feature type="compositionally biased region" description="Basic residues" evidence="2">
    <location>
        <begin position="588"/>
        <end position="604"/>
    </location>
</feature>
<dbReference type="NCBIfam" id="TIGR01646">
    <property type="entry name" value="vgr_GE"/>
    <property type="match status" value="1"/>
</dbReference>
<evidence type="ECO:0000259" key="4">
    <source>
        <dbReference type="Pfam" id="PF22178"/>
    </source>
</evidence>
<dbReference type="Pfam" id="PF04717">
    <property type="entry name" value="Phage_base_V"/>
    <property type="match status" value="1"/>
</dbReference>
<dbReference type="GO" id="GO:0003796">
    <property type="term" value="F:lysozyme activity"/>
    <property type="evidence" value="ECO:0007669"/>
    <property type="project" value="InterPro"/>
</dbReference>
<dbReference type="InterPro" id="IPR017847">
    <property type="entry name" value="T6SS_RhsGE_Vgr_subset"/>
</dbReference>
<dbReference type="SUPFAM" id="SSF69255">
    <property type="entry name" value="gp5 N-terminal domain-like"/>
    <property type="match status" value="1"/>
</dbReference>
<dbReference type="EMBL" id="JAGTJJ010000060">
    <property type="protein sequence ID" value="MDC3987888.1"/>
    <property type="molecule type" value="Genomic_DNA"/>
</dbReference>
<keyword evidence="6" id="KW-1185">Reference proteome</keyword>
<dbReference type="InterPro" id="IPR002152">
    <property type="entry name" value="Glyco_hydro_23"/>
</dbReference>
<dbReference type="Gene3D" id="3.55.50.10">
    <property type="entry name" value="Baseplate protein-like domains"/>
    <property type="match status" value="1"/>
</dbReference>
<feature type="compositionally biased region" description="Basic and acidic residues" evidence="2">
    <location>
        <begin position="371"/>
        <end position="381"/>
    </location>
</feature>
<dbReference type="Gene3D" id="4.10.220.110">
    <property type="match status" value="1"/>
</dbReference>
<dbReference type="InterPro" id="IPR006533">
    <property type="entry name" value="T6SS_Vgr_RhsGE"/>
</dbReference>
<dbReference type="PANTHER" id="PTHR31698:SF8">
    <property type="entry name" value="LYSOZYME G-RELATED"/>
    <property type="match status" value="1"/>
</dbReference>
<feature type="domain" description="Gp5/Type VI secretion system Vgr C-terminal trimerisation" evidence="4">
    <location>
        <begin position="497"/>
        <end position="558"/>
    </location>
</feature>
<evidence type="ECO:0000256" key="1">
    <source>
        <dbReference type="ARBA" id="ARBA00005558"/>
    </source>
</evidence>
<dbReference type="SUPFAM" id="SSF69279">
    <property type="entry name" value="Phage tail proteins"/>
    <property type="match status" value="2"/>
</dbReference>
<dbReference type="RefSeq" id="WP_272427437.1">
    <property type="nucleotide sequence ID" value="NZ_JAGTJJ010000060.1"/>
</dbReference>
<feature type="region of interest" description="Disordered" evidence="2">
    <location>
        <begin position="573"/>
        <end position="660"/>
    </location>
</feature>
<dbReference type="InterPro" id="IPR037026">
    <property type="entry name" value="Vgr_OB-fold_dom_sf"/>
</dbReference>
<evidence type="ECO:0000259" key="3">
    <source>
        <dbReference type="Pfam" id="PF04717"/>
    </source>
</evidence>
<evidence type="ECO:0000313" key="5">
    <source>
        <dbReference type="EMBL" id="MDC3987888.1"/>
    </source>
</evidence>
<reference evidence="5 6" key="1">
    <citation type="submission" date="2021-04" db="EMBL/GenBank/DDBJ databases">
        <title>Genome analysis of Polyangium sp.</title>
        <authorList>
            <person name="Li Y."/>
            <person name="Wang J."/>
        </authorList>
    </citation>
    <scope>NUCLEOTIDE SEQUENCE [LARGE SCALE GENOMIC DNA]</scope>
    <source>
        <strain evidence="5 6">SDU14</strain>
    </source>
</reference>
<dbReference type="SUPFAM" id="SSF69349">
    <property type="entry name" value="Phage fibre proteins"/>
    <property type="match status" value="1"/>
</dbReference>
<protein>
    <submittedName>
        <fullName evidence="5">Type VI secretion system tip protein VgrG</fullName>
    </submittedName>
</protein>
<proteinExistence type="inferred from homology"/>
<dbReference type="Pfam" id="PF22178">
    <property type="entry name" value="Gp5_trimer_C"/>
    <property type="match status" value="1"/>
</dbReference>
<comment type="similarity">
    <text evidence="1">Belongs to the VgrG protein family.</text>
</comment>
<feature type="region of interest" description="Disordered" evidence="2">
    <location>
        <begin position="367"/>
        <end position="390"/>
    </location>
</feature>
<dbReference type="SUPFAM" id="SSF53955">
    <property type="entry name" value="Lysozyme-like"/>
    <property type="match status" value="1"/>
</dbReference>
<accession>A0A9X3XFP8</accession>
<dbReference type="PRINTS" id="PR00749">
    <property type="entry name" value="LYSOZYMEG"/>
</dbReference>
<name>A0A9X3XFP8_9BACT</name>
<dbReference type="PANTHER" id="PTHR31698">
    <property type="entry name" value="LYSOZYME G FAMILY MEMBER"/>
    <property type="match status" value="1"/>
</dbReference>
<dbReference type="Proteomes" id="UP001151081">
    <property type="component" value="Unassembled WGS sequence"/>
</dbReference>
<feature type="compositionally biased region" description="Basic and acidic residues" evidence="2">
    <location>
        <begin position="605"/>
        <end position="638"/>
    </location>
</feature>
<dbReference type="Gene3D" id="2.40.50.230">
    <property type="entry name" value="Gp5 N-terminal domain"/>
    <property type="match status" value="1"/>
</dbReference>
<dbReference type="AlphaFoldDB" id="A0A9X3XFP8"/>
<dbReference type="NCBIfam" id="TIGR03361">
    <property type="entry name" value="VI_Rhs_Vgr"/>
    <property type="match status" value="1"/>
</dbReference>
<dbReference type="GO" id="GO:0009253">
    <property type="term" value="P:peptidoglycan catabolic process"/>
    <property type="evidence" value="ECO:0007669"/>
    <property type="project" value="InterPro"/>
</dbReference>
<dbReference type="InterPro" id="IPR006531">
    <property type="entry name" value="Gp5/Vgr_OB"/>
</dbReference>
<feature type="domain" description="Gp5/Type VI secretion system Vgr protein OB-fold" evidence="3">
    <location>
        <begin position="412"/>
        <end position="479"/>
    </location>
</feature>